<reference evidence="1 2" key="1">
    <citation type="submission" date="2019-01" db="EMBL/GenBank/DDBJ databases">
        <title>Genome sequencing of strain DFW100M-13.</title>
        <authorList>
            <person name="Heo J."/>
            <person name="Kim S.-J."/>
            <person name="Kim J.-S."/>
            <person name="Hong S.-B."/>
            <person name="Kwon S.-W."/>
        </authorList>
    </citation>
    <scope>NUCLEOTIDE SEQUENCE [LARGE SCALE GENOMIC DNA]</scope>
    <source>
        <strain evidence="1 2">DFW100M-13</strain>
    </source>
</reference>
<name>A0A4P6EC87_9MICO</name>
<sequence length="121" mass="12693">MSEISDAEEQLVRIQRMHEAIQASGVVGRSPDGGVRVQVSPGGLLEGLELSPRVVALGPTAVSRMIMDTLRSALVELEQNLTETVVDAQAGEVGTQTLAELRRGLAGPLASLRADDDTSSS</sequence>
<dbReference type="InterPro" id="IPR036894">
    <property type="entry name" value="YbaB-like_sf"/>
</dbReference>
<dbReference type="RefSeq" id="WP_129386223.1">
    <property type="nucleotide sequence ID" value="NZ_CP035494.1"/>
</dbReference>
<keyword evidence="2" id="KW-1185">Reference proteome</keyword>
<dbReference type="Gene3D" id="3.30.1310.10">
    <property type="entry name" value="Nucleoid-associated protein YbaB-like domain"/>
    <property type="match status" value="1"/>
</dbReference>
<dbReference type="EMBL" id="CP035494">
    <property type="protein sequence ID" value="QAY59226.1"/>
    <property type="molecule type" value="Genomic_DNA"/>
</dbReference>
<protein>
    <recommendedName>
        <fullName evidence="3">YbaB/EbfC family DNA-binding protein</fullName>
    </recommendedName>
</protein>
<evidence type="ECO:0000313" key="1">
    <source>
        <dbReference type="EMBL" id="QAY59226.1"/>
    </source>
</evidence>
<evidence type="ECO:0000313" key="2">
    <source>
        <dbReference type="Proteomes" id="UP000293995"/>
    </source>
</evidence>
<dbReference type="Pfam" id="PF02575">
    <property type="entry name" value="YbaB_DNA_bd"/>
    <property type="match status" value="1"/>
</dbReference>
<dbReference type="AlphaFoldDB" id="A0A4P6EC87"/>
<dbReference type="KEGG" id="mprt:ET475_03940"/>
<dbReference type="GO" id="GO:0003677">
    <property type="term" value="F:DNA binding"/>
    <property type="evidence" value="ECO:0007669"/>
    <property type="project" value="InterPro"/>
</dbReference>
<dbReference type="InterPro" id="IPR004401">
    <property type="entry name" value="YbaB/EbfC"/>
</dbReference>
<gene>
    <name evidence="1" type="ORF">ET475_03940</name>
</gene>
<proteinExistence type="predicted"/>
<accession>A0A4P6EC87</accession>
<dbReference type="Proteomes" id="UP000293995">
    <property type="component" value="Chromosome"/>
</dbReference>
<organism evidence="1 2">
    <name type="scientific">Microbacterium protaetiae</name>
    <dbReference type="NCBI Taxonomy" id="2509458"/>
    <lineage>
        <taxon>Bacteria</taxon>
        <taxon>Bacillati</taxon>
        <taxon>Actinomycetota</taxon>
        <taxon>Actinomycetes</taxon>
        <taxon>Micrococcales</taxon>
        <taxon>Microbacteriaceae</taxon>
        <taxon>Microbacterium</taxon>
    </lineage>
</organism>
<evidence type="ECO:0008006" key="3">
    <source>
        <dbReference type="Google" id="ProtNLM"/>
    </source>
</evidence>
<dbReference type="SUPFAM" id="SSF82607">
    <property type="entry name" value="YbaB-like"/>
    <property type="match status" value="1"/>
</dbReference>